<dbReference type="InterPro" id="IPR010998">
    <property type="entry name" value="Integrase_recombinase_N"/>
</dbReference>
<sequence length="370" mass="42641">MASFQRRGKTWQYTISHKPKPIRKGGFRTKKEAQAAAHEVESQLRSGISVHAIEDISFAQYFNDWVSVYKSHTRKNTYERYQTSCRTIKKHFGSKPIQKITKVEYQKFLNKYAKGDEQERSKATVRKINTHIRACVKDAIDEGIIKIDFTRSAVLGGKKEKRGDEKHLHYDDSKRLATEIIKRLDKSISYYIMLIALVSGCRYAEIVGLTRKDFDFEKGTISINKTWGYKKEMHEGFGPTKNEQSVRTIAIDGNTMKIFKGLFENIPENIHKLVFYSRSSQYKVVANNTVNKTLRALLEELSIPNISVHGLRHTHASVLLYSGVSIYFVSERLGHGDLETTMNTYAHLVKELRQKDEEKTTEVFSEWVAS</sequence>
<accession>A0A4R6TZ01</accession>
<comment type="similarity">
    <text evidence="1">Belongs to the 'phage' integrase family.</text>
</comment>
<dbReference type="InterPro" id="IPR004107">
    <property type="entry name" value="Integrase_SAM-like_N"/>
</dbReference>
<dbReference type="Proteomes" id="UP000295632">
    <property type="component" value="Unassembled WGS sequence"/>
</dbReference>
<evidence type="ECO:0000256" key="3">
    <source>
        <dbReference type="ARBA" id="ARBA00023125"/>
    </source>
</evidence>
<comment type="caution">
    <text evidence="8">The sequence shown here is derived from an EMBL/GenBank/DDBJ whole genome shotgun (WGS) entry which is preliminary data.</text>
</comment>
<dbReference type="Gene3D" id="1.10.150.130">
    <property type="match status" value="1"/>
</dbReference>
<dbReference type="Gene3D" id="1.10.443.10">
    <property type="entry name" value="Intergrase catalytic core"/>
    <property type="match status" value="1"/>
</dbReference>
<dbReference type="PANTHER" id="PTHR30629">
    <property type="entry name" value="PROPHAGE INTEGRASE"/>
    <property type="match status" value="1"/>
</dbReference>
<dbReference type="AlphaFoldDB" id="A0A4R6TZ01"/>
<evidence type="ECO:0000259" key="6">
    <source>
        <dbReference type="PROSITE" id="PS51898"/>
    </source>
</evidence>
<dbReference type="Pfam" id="PF00589">
    <property type="entry name" value="Phage_integrase"/>
    <property type="match status" value="1"/>
</dbReference>
<evidence type="ECO:0000259" key="7">
    <source>
        <dbReference type="PROSITE" id="PS51900"/>
    </source>
</evidence>
<dbReference type="GO" id="GO:0003677">
    <property type="term" value="F:DNA binding"/>
    <property type="evidence" value="ECO:0007669"/>
    <property type="project" value="UniProtKB-UniRule"/>
</dbReference>
<dbReference type="GO" id="GO:0015074">
    <property type="term" value="P:DNA integration"/>
    <property type="evidence" value="ECO:0007669"/>
    <property type="project" value="UniProtKB-KW"/>
</dbReference>
<name>A0A4R6TZ01_9BACI</name>
<evidence type="ECO:0000256" key="1">
    <source>
        <dbReference type="ARBA" id="ARBA00008857"/>
    </source>
</evidence>
<keyword evidence="4" id="KW-0233">DNA recombination</keyword>
<feature type="domain" description="Core-binding (CB)" evidence="7">
    <location>
        <begin position="56"/>
        <end position="140"/>
    </location>
</feature>
<gene>
    <name evidence="8" type="ORF">EV213_108142</name>
</gene>
<dbReference type="PROSITE" id="PS51898">
    <property type="entry name" value="TYR_RECOMBINASE"/>
    <property type="match status" value="1"/>
</dbReference>
<protein>
    <submittedName>
        <fullName evidence="8">Site-specific recombinase XerD</fullName>
    </submittedName>
</protein>
<dbReference type="CDD" id="cd01189">
    <property type="entry name" value="INT_ICEBs1_C_like"/>
    <property type="match status" value="1"/>
</dbReference>
<evidence type="ECO:0000313" key="9">
    <source>
        <dbReference type="Proteomes" id="UP000295632"/>
    </source>
</evidence>
<dbReference type="EMBL" id="SNYJ01000008">
    <property type="protein sequence ID" value="TDQ39190.1"/>
    <property type="molecule type" value="Genomic_DNA"/>
</dbReference>
<dbReference type="Pfam" id="PF14659">
    <property type="entry name" value="Phage_int_SAM_3"/>
    <property type="match status" value="1"/>
</dbReference>
<evidence type="ECO:0000256" key="2">
    <source>
        <dbReference type="ARBA" id="ARBA00022908"/>
    </source>
</evidence>
<reference evidence="8 9" key="1">
    <citation type="submission" date="2019-03" db="EMBL/GenBank/DDBJ databases">
        <title>Genomic Encyclopedia of Type Strains, Phase IV (KMG-IV): sequencing the most valuable type-strain genomes for metagenomic binning, comparative biology and taxonomic classification.</title>
        <authorList>
            <person name="Goeker M."/>
        </authorList>
    </citation>
    <scope>NUCLEOTIDE SEQUENCE [LARGE SCALE GENOMIC DNA]</scope>
    <source>
        <strain evidence="8 9">DSM 28697</strain>
    </source>
</reference>
<dbReference type="PANTHER" id="PTHR30629:SF2">
    <property type="entry name" value="PROPHAGE INTEGRASE INTS-RELATED"/>
    <property type="match status" value="1"/>
</dbReference>
<keyword evidence="9" id="KW-1185">Reference proteome</keyword>
<dbReference type="SUPFAM" id="SSF56349">
    <property type="entry name" value="DNA breaking-rejoining enzymes"/>
    <property type="match status" value="1"/>
</dbReference>
<evidence type="ECO:0000313" key="8">
    <source>
        <dbReference type="EMBL" id="TDQ39190.1"/>
    </source>
</evidence>
<dbReference type="InterPro" id="IPR013762">
    <property type="entry name" value="Integrase-like_cat_sf"/>
</dbReference>
<dbReference type="InterPro" id="IPR044068">
    <property type="entry name" value="CB"/>
</dbReference>
<feature type="domain" description="Tyr recombinase" evidence="6">
    <location>
        <begin position="171"/>
        <end position="359"/>
    </location>
</feature>
<proteinExistence type="inferred from homology"/>
<evidence type="ECO:0000256" key="4">
    <source>
        <dbReference type="ARBA" id="ARBA00023172"/>
    </source>
</evidence>
<dbReference type="InterPro" id="IPR028259">
    <property type="entry name" value="AP2-like_int_N"/>
</dbReference>
<keyword evidence="2" id="KW-0229">DNA integration</keyword>
<dbReference type="InterPro" id="IPR002104">
    <property type="entry name" value="Integrase_catalytic"/>
</dbReference>
<dbReference type="InterPro" id="IPR050808">
    <property type="entry name" value="Phage_Integrase"/>
</dbReference>
<dbReference type="GO" id="GO:0006310">
    <property type="term" value="P:DNA recombination"/>
    <property type="evidence" value="ECO:0007669"/>
    <property type="project" value="UniProtKB-KW"/>
</dbReference>
<dbReference type="OrthoDB" id="9803188at2"/>
<keyword evidence="3 5" id="KW-0238">DNA-binding</keyword>
<evidence type="ECO:0000256" key="5">
    <source>
        <dbReference type="PROSITE-ProRule" id="PRU01248"/>
    </source>
</evidence>
<organism evidence="8 9">
    <name type="scientific">Aureibacillus halotolerans</name>
    <dbReference type="NCBI Taxonomy" id="1508390"/>
    <lineage>
        <taxon>Bacteria</taxon>
        <taxon>Bacillati</taxon>
        <taxon>Bacillota</taxon>
        <taxon>Bacilli</taxon>
        <taxon>Bacillales</taxon>
        <taxon>Bacillaceae</taxon>
        <taxon>Aureibacillus</taxon>
    </lineage>
</organism>
<dbReference type="Pfam" id="PF14657">
    <property type="entry name" value="Arm-DNA-bind_4"/>
    <property type="match status" value="1"/>
</dbReference>
<dbReference type="InterPro" id="IPR011010">
    <property type="entry name" value="DNA_brk_join_enz"/>
</dbReference>
<dbReference type="RefSeq" id="WP_133580624.1">
    <property type="nucleotide sequence ID" value="NZ_SNYJ01000008.1"/>
</dbReference>
<dbReference type="PROSITE" id="PS51900">
    <property type="entry name" value="CB"/>
    <property type="match status" value="1"/>
</dbReference>